<name>X1PKR0_9ZZZZ</name>
<keyword evidence="1" id="KW-0237">DNA synthesis</keyword>
<evidence type="ECO:0000313" key="4">
    <source>
        <dbReference type="EMBL" id="GAI56862.1"/>
    </source>
</evidence>
<dbReference type="InterPro" id="IPR043519">
    <property type="entry name" value="NT_sf"/>
</dbReference>
<dbReference type="Gene3D" id="1.10.150.110">
    <property type="entry name" value="DNA polymerase beta, N-terminal domain-like"/>
    <property type="match status" value="1"/>
</dbReference>
<accession>X1PKR0</accession>
<dbReference type="SUPFAM" id="SSF47802">
    <property type="entry name" value="DNA polymerase beta, N-terminal domain-like"/>
    <property type="match status" value="1"/>
</dbReference>
<dbReference type="GO" id="GO:0003677">
    <property type="term" value="F:DNA binding"/>
    <property type="evidence" value="ECO:0007669"/>
    <property type="project" value="InterPro"/>
</dbReference>
<dbReference type="GO" id="GO:0003887">
    <property type="term" value="F:DNA-directed DNA polymerase activity"/>
    <property type="evidence" value="ECO:0007669"/>
    <property type="project" value="InterPro"/>
</dbReference>
<organism evidence="4">
    <name type="scientific">marine sediment metagenome</name>
    <dbReference type="NCBI Taxonomy" id="412755"/>
    <lineage>
        <taxon>unclassified sequences</taxon>
        <taxon>metagenomes</taxon>
        <taxon>ecological metagenomes</taxon>
    </lineage>
</organism>
<gene>
    <name evidence="4" type="ORF">S06H3_53466</name>
</gene>
<sequence>VFRIVAYRRAGRVLDDLVEDIEVLNKQGRLAELPGIGKAIAEKINEYLSTGKMKKYKEVTKGIPNTLLDMLDIQNLGPKTLALANKMLAVKNQKDLKKVIKNGSLAKLPQMGEKKVENIKKGLELYERAHERLSIAVAQKVAKEIIDYIKKNARIKDISSAGSLRRWKETIGDIDILHYFFLLRILF</sequence>
<dbReference type="SMART" id="SM00278">
    <property type="entry name" value="HhH1"/>
    <property type="match status" value="2"/>
</dbReference>
<comment type="caution">
    <text evidence="4">The sequence shown here is derived from an EMBL/GenBank/DDBJ whole genome shotgun (WGS) entry which is preliminary data.</text>
</comment>
<evidence type="ECO:0000256" key="1">
    <source>
        <dbReference type="ARBA" id="ARBA00022634"/>
    </source>
</evidence>
<dbReference type="PRINTS" id="PR00870">
    <property type="entry name" value="DNAPOLXBETA"/>
</dbReference>
<feature type="non-terminal residue" evidence="4">
    <location>
        <position position="1"/>
    </location>
</feature>
<dbReference type="Gene3D" id="3.30.460.10">
    <property type="entry name" value="Beta Polymerase, domain 2"/>
    <property type="match status" value="1"/>
</dbReference>
<dbReference type="AlphaFoldDB" id="X1PKR0"/>
<dbReference type="InterPro" id="IPR003583">
    <property type="entry name" value="Hlx-hairpin-Hlx_DNA-bd_motif"/>
</dbReference>
<evidence type="ECO:0000259" key="3">
    <source>
        <dbReference type="SMART" id="SM00278"/>
    </source>
</evidence>
<keyword evidence="2" id="KW-0235">DNA replication</keyword>
<dbReference type="EMBL" id="BARV01034091">
    <property type="protein sequence ID" value="GAI56862.1"/>
    <property type="molecule type" value="Genomic_DNA"/>
</dbReference>
<dbReference type="PANTHER" id="PTHR11276:SF28">
    <property type="entry name" value="DNA POLYMERASE LAMBDA"/>
    <property type="match status" value="1"/>
</dbReference>
<dbReference type="Gene3D" id="1.10.150.20">
    <property type="entry name" value="5' to 3' exonuclease, C-terminal subdomain"/>
    <property type="match status" value="1"/>
</dbReference>
<feature type="domain" description="Helix-hairpin-helix DNA-binding motif class 1" evidence="3">
    <location>
        <begin position="103"/>
        <end position="122"/>
    </location>
</feature>
<dbReference type="PANTHER" id="PTHR11276">
    <property type="entry name" value="DNA POLYMERASE TYPE-X FAMILY MEMBER"/>
    <property type="match status" value="1"/>
</dbReference>
<dbReference type="InterPro" id="IPR010996">
    <property type="entry name" value="HHH_MUS81"/>
</dbReference>
<dbReference type="InterPro" id="IPR022312">
    <property type="entry name" value="DNA_pol_X"/>
</dbReference>
<feature type="domain" description="Helix-hairpin-helix DNA-binding motif class 1" evidence="3">
    <location>
        <begin position="28"/>
        <end position="47"/>
    </location>
</feature>
<reference evidence="4" key="1">
    <citation type="journal article" date="2014" name="Front. Microbiol.">
        <title>High frequency of phylogenetically diverse reductive dehalogenase-homologous genes in deep subseafloor sedimentary metagenomes.</title>
        <authorList>
            <person name="Kawai M."/>
            <person name="Futagami T."/>
            <person name="Toyoda A."/>
            <person name="Takaki Y."/>
            <person name="Nishi S."/>
            <person name="Hori S."/>
            <person name="Arai W."/>
            <person name="Tsubouchi T."/>
            <person name="Morono Y."/>
            <person name="Uchiyama I."/>
            <person name="Ito T."/>
            <person name="Fujiyama A."/>
            <person name="Inagaki F."/>
            <person name="Takami H."/>
        </authorList>
    </citation>
    <scope>NUCLEOTIDE SEQUENCE</scope>
    <source>
        <strain evidence="4">Expedition CK06-06</strain>
    </source>
</reference>
<dbReference type="InterPro" id="IPR027421">
    <property type="entry name" value="DNA_pol_lamdba_lyase_dom_sf"/>
</dbReference>
<dbReference type="InterPro" id="IPR002008">
    <property type="entry name" value="DNA_pol_X_beta-like"/>
</dbReference>
<dbReference type="SUPFAM" id="SSF81301">
    <property type="entry name" value="Nucleotidyltransferase"/>
    <property type="match status" value="1"/>
</dbReference>
<dbReference type="Pfam" id="PF14716">
    <property type="entry name" value="HHH_8"/>
    <property type="match status" value="1"/>
</dbReference>
<proteinExistence type="predicted"/>
<dbReference type="GO" id="GO:0006281">
    <property type="term" value="P:DNA repair"/>
    <property type="evidence" value="ECO:0007669"/>
    <property type="project" value="InterPro"/>
</dbReference>
<protein>
    <recommendedName>
        <fullName evidence="3">Helix-hairpin-helix DNA-binding motif class 1 domain-containing protein</fullName>
    </recommendedName>
</protein>
<evidence type="ECO:0000256" key="2">
    <source>
        <dbReference type="ARBA" id="ARBA00022705"/>
    </source>
</evidence>